<dbReference type="InterPro" id="IPR008927">
    <property type="entry name" value="6-PGluconate_DH-like_C_sf"/>
</dbReference>
<gene>
    <name evidence="1" type="ORF">GTP91_21530</name>
</gene>
<feature type="non-terminal residue" evidence="1">
    <location>
        <position position="1"/>
    </location>
</feature>
<dbReference type="SUPFAM" id="SSF48179">
    <property type="entry name" value="6-phosphogluconate dehydrogenase C-terminal domain-like"/>
    <property type="match status" value="1"/>
</dbReference>
<accession>A0A845GAA3</accession>
<protein>
    <submittedName>
        <fullName evidence="1">Fatty acid oxidation complex subunit alpha</fullName>
    </submittedName>
</protein>
<dbReference type="Proteomes" id="UP000470302">
    <property type="component" value="Unassembled WGS sequence"/>
</dbReference>
<dbReference type="EMBL" id="WWCW01000085">
    <property type="protein sequence ID" value="MYM89748.1"/>
    <property type="molecule type" value="Genomic_DNA"/>
</dbReference>
<dbReference type="InterPro" id="IPR013328">
    <property type="entry name" value="6PGD_dom2"/>
</dbReference>
<organism evidence="1 2">
    <name type="scientific">Duganella vulcania</name>
    <dbReference type="NCBI Taxonomy" id="2692166"/>
    <lineage>
        <taxon>Bacteria</taxon>
        <taxon>Pseudomonadati</taxon>
        <taxon>Pseudomonadota</taxon>
        <taxon>Betaproteobacteria</taxon>
        <taxon>Burkholderiales</taxon>
        <taxon>Oxalobacteraceae</taxon>
        <taxon>Telluria group</taxon>
        <taxon>Duganella</taxon>
    </lineage>
</organism>
<name>A0A845GAA3_9BURK</name>
<dbReference type="AlphaFoldDB" id="A0A845GAA3"/>
<comment type="caution">
    <text evidence="1">The sequence shown here is derived from an EMBL/GenBank/DDBJ whole genome shotgun (WGS) entry which is preliminary data.</text>
</comment>
<reference evidence="1 2" key="1">
    <citation type="submission" date="2020-01" db="EMBL/GenBank/DDBJ databases">
        <title>Novel species isolated from a subtropical stream in China.</title>
        <authorList>
            <person name="Lu H."/>
        </authorList>
    </citation>
    <scope>NUCLEOTIDE SEQUENCE [LARGE SCALE GENOMIC DNA]</scope>
    <source>
        <strain evidence="1 2">FT82W</strain>
    </source>
</reference>
<evidence type="ECO:0000313" key="1">
    <source>
        <dbReference type="EMBL" id="MYM89748.1"/>
    </source>
</evidence>
<proteinExistence type="predicted"/>
<evidence type="ECO:0000313" key="2">
    <source>
        <dbReference type="Proteomes" id="UP000470302"/>
    </source>
</evidence>
<dbReference type="Gene3D" id="1.10.1040.10">
    <property type="entry name" value="N-(1-d-carboxylethyl)-l-norvaline Dehydrogenase, domain 2"/>
    <property type="match status" value="1"/>
</dbReference>
<sequence length="65" mass="6650">AGDDGEAAALPLADLRDRLLQALSATARRHVESGAVNGGEADLISVQLFGFPAHTGGAMHFAQHA</sequence>